<protein>
    <submittedName>
        <fullName evidence="1">Uncharacterized protein</fullName>
    </submittedName>
</protein>
<organism evidence="1 2">
    <name type="scientific">Limosa lapponica baueri</name>
    <dbReference type="NCBI Taxonomy" id="1758121"/>
    <lineage>
        <taxon>Eukaryota</taxon>
        <taxon>Metazoa</taxon>
        <taxon>Chordata</taxon>
        <taxon>Craniata</taxon>
        <taxon>Vertebrata</taxon>
        <taxon>Euteleostomi</taxon>
        <taxon>Archelosauria</taxon>
        <taxon>Archosauria</taxon>
        <taxon>Dinosauria</taxon>
        <taxon>Saurischia</taxon>
        <taxon>Theropoda</taxon>
        <taxon>Coelurosauria</taxon>
        <taxon>Aves</taxon>
        <taxon>Neognathae</taxon>
        <taxon>Neoaves</taxon>
        <taxon>Charadriiformes</taxon>
        <taxon>Scolopacidae</taxon>
        <taxon>Limosa</taxon>
    </lineage>
</organism>
<evidence type="ECO:0000313" key="1">
    <source>
        <dbReference type="EMBL" id="PKU35525.1"/>
    </source>
</evidence>
<accession>A0A2I0TP36</accession>
<dbReference type="AlphaFoldDB" id="A0A2I0TP36"/>
<evidence type="ECO:0000313" key="2">
    <source>
        <dbReference type="Proteomes" id="UP000233556"/>
    </source>
</evidence>
<reference evidence="2" key="1">
    <citation type="submission" date="2017-11" db="EMBL/GenBank/DDBJ databases">
        <authorList>
            <person name="Lima N.C."/>
            <person name="Parody-Merino A.M."/>
            <person name="Battley P.F."/>
            <person name="Fidler A.E."/>
            <person name="Prosdocimi F."/>
        </authorList>
    </citation>
    <scope>NUCLEOTIDE SEQUENCE [LARGE SCALE GENOMIC DNA]</scope>
</reference>
<reference evidence="2" key="2">
    <citation type="submission" date="2017-12" db="EMBL/GenBank/DDBJ databases">
        <title>Genome sequence of the Bar-tailed Godwit (Limosa lapponica baueri).</title>
        <authorList>
            <person name="Lima N.C.B."/>
            <person name="Parody-Merino A.M."/>
            <person name="Battley P.F."/>
            <person name="Fidler A.E."/>
            <person name="Prosdocimi F."/>
        </authorList>
    </citation>
    <scope>NUCLEOTIDE SEQUENCE [LARGE SCALE GENOMIC DNA]</scope>
</reference>
<proteinExistence type="predicted"/>
<dbReference type="EMBL" id="KZ508209">
    <property type="protein sequence ID" value="PKU35525.1"/>
    <property type="molecule type" value="Genomic_DNA"/>
</dbReference>
<name>A0A2I0TP36_LIMLA</name>
<dbReference type="Proteomes" id="UP000233556">
    <property type="component" value="Unassembled WGS sequence"/>
</dbReference>
<keyword evidence="2" id="KW-1185">Reference proteome</keyword>
<sequence length="89" mass="9307">MLGGAMRSEVFLGPVPSVVLETLASWKSPPLQLEHIDSSNIHVFCLSSTSGGDKSFGAVSSAGIEQRTLVIAGDPSRATQTIKIEPSPI</sequence>
<gene>
    <name evidence="1" type="ORF">llap_14170</name>
</gene>